<evidence type="ECO:0000313" key="2">
    <source>
        <dbReference type="Proteomes" id="UP000325313"/>
    </source>
</evidence>
<comment type="caution">
    <text evidence="1">The sequence shown here is derived from an EMBL/GenBank/DDBJ whole genome shotgun (WGS) entry which is preliminary data.</text>
</comment>
<dbReference type="Proteomes" id="UP000325313">
    <property type="component" value="Unassembled WGS sequence"/>
</dbReference>
<sequence>AKNMCVLVWEHELYTLSDLRDSLLIGNSCAGQVMRKSVQICVRNPEDHRSSRPFIIRVAFYVALPFSDHAPPFQSRDSCLSGVAH</sequence>
<proteinExistence type="predicted"/>
<organism evidence="1 2">
    <name type="scientific">Puccinia graminis f. sp. tritici</name>
    <dbReference type="NCBI Taxonomy" id="56615"/>
    <lineage>
        <taxon>Eukaryota</taxon>
        <taxon>Fungi</taxon>
        <taxon>Dikarya</taxon>
        <taxon>Basidiomycota</taxon>
        <taxon>Pucciniomycotina</taxon>
        <taxon>Pucciniomycetes</taxon>
        <taxon>Pucciniales</taxon>
        <taxon>Pucciniaceae</taxon>
        <taxon>Puccinia</taxon>
    </lineage>
</organism>
<reference evidence="1 2" key="1">
    <citation type="submission" date="2019-05" db="EMBL/GenBank/DDBJ databases">
        <title>Emergence of the Ug99 lineage of the wheat stem rust pathogen through somatic hybridization.</title>
        <authorList>
            <person name="Li F."/>
            <person name="Upadhyaya N.M."/>
            <person name="Sperschneider J."/>
            <person name="Matny O."/>
            <person name="Nguyen-Phuc H."/>
            <person name="Mago R."/>
            <person name="Raley C."/>
            <person name="Miller M.E."/>
            <person name="Silverstein K.A.T."/>
            <person name="Henningsen E."/>
            <person name="Hirsch C.D."/>
            <person name="Visser B."/>
            <person name="Pretorius Z.A."/>
            <person name="Steffenson B.J."/>
            <person name="Schwessinger B."/>
            <person name="Dodds P.N."/>
            <person name="Figueroa M."/>
        </authorList>
    </citation>
    <scope>NUCLEOTIDE SEQUENCE [LARGE SCALE GENOMIC DNA]</scope>
    <source>
        <strain evidence="1 2">Ug99</strain>
    </source>
</reference>
<accession>A0A5B0RVF4</accession>
<gene>
    <name evidence="1" type="ORF">PGTUg99_002605</name>
</gene>
<dbReference type="EMBL" id="VDEP01000131">
    <property type="protein sequence ID" value="KAA1129770.1"/>
    <property type="molecule type" value="Genomic_DNA"/>
</dbReference>
<evidence type="ECO:0000313" key="1">
    <source>
        <dbReference type="EMBL" id="KAA1129770.1"/>
    </source>
</evidence>
<feature type="non-terminal residue" evidence="1">
    <location>
        <position position="1"/>
    </location>
</feature>
<name>A0A5B0RVF4_PUCGR</name>
<protein>
    <submittedName>
        <fullName evidence="1">Uncharacterized protein</fullName>
    </submittedName>
</protein>
<dbReference type="AlphaFoldDB" id="A0A5B0RVF4"/>